<feature type="chain" id="PRO_5009887762" description="Secreted protein" evidence="1">
    <location>
        <begin position="38"/>
        <end position="116"/>
    </location>
</feature>
<feature type="signal peptide" evidence="1">
    <location>
        <begin position="1"/>
        <end position="37"/>
    </location>
</feature>
<dbReference type="EMBL" id="KV878686">
    <property type="protein sequence ID" value="OJJ70644.1"/>
    <property type="molecule type" value="Genomic_DNA"/>
</dbReference>
<name>A0A1L9UGD1_ASPBC</name>
<dbReference type="GeneID" id="93577777"/>
<reference evidence="3" key="1">
    <citation type="journal article" date="2017" name="Genome Biol.">
        <title>Comparative genomics reveals high biological diversity and specific adaptations in the industrially and medically important fungal genus Aspergillus.</title>
        <authorList>
            <person name="de Vries R.P."/>
            <person name="Riley R."/>
            <person name="Wiebenga A."/>
            <person name="Aguilar-Osorio G."/>
            <person name="Amillis S."/>
            <person name="Uchima C.A."/>
            <person name="Anderluh G."/>
            <person name="Asadollahi M."/>
            <person name="Askin M."/>
            <person name="Barry K."/>
            <person name="Battaglia E."/>
            <person name="Bayram O."/>
            <person name="Benocci T."/>
            <person name="Braus-Stromeyer S.A."/>
            <person name="Caldana C."/>
            <person name="Canovas D."/>
            <person name="Cerqueira G.C."/>
            <person name="Chen F."/>
            <person name="Chen W."/>
            <person name="Choi C."/>
            <person name="Clum A."/>
            <person name="Dos Santos R.A."/>
            <person name="Damasio A.R."/>
            <person name="Diallinas G."/>
            <person name="Emri T."/>
            <person name="Fekete E."/>
            <person name="Flipphi M."/>
            <person name="Freyberg S."/>
            <person name="Gallo A."/>
            <person name="Gournas C."/>
            <person name="Habgood R."/>
            <person name="Hainaut M."/>
            <person name="Harispe M.L."/>
            <person name="Henrissat B."/>
            <person name="Hilden K.S."/>
            <person name="Hope R."/>
            <person name="Hossain A."/>
            <person name="Karabika E."/>
            <person name="Karaffa L."/>
            <person name="Karanyi Z."/>
            <person name="Krasevec N."/>
            <person name="Kuo A."/>
            <person name="Kusch H."/>
            <person name="LaButti K."/>
            <person name="Lagendijk E.L."/>
            <person name="Lapidus A."/>
            <person name="Levasseur A."/>
            <person name="Lindquist E."/>
            <person name="Lipzen A."/>
            <person name="Logrieco A.F."/>
            <person name="MacCabe A."/>
            <person name="Maekelae M.R."/>
            <person name="Malavazi I."/>
            <person name="Melin P."/>
            <person name="Meyer V."/>
            <person name="Mielnichuk N."/>
            <person name="Miskei M."/>
            <person name="Molnar A.P."/>
            <person name="Mule G."/>
            <person name="Ngan C.Y."/>
            <person name="Orejas M."/>
            <person name="Orosz E."/>
            <person name="Ouedraogo J.P."/>
            <person name="Overkamp K.M."/>
            <person name="Park H.-S."/>
            <person name="Perrone G."/>
            <person name="Piumi F."/>
            <person name="Punt P.J."/>
            <person name="Ram A.F."/>
            <person name="Ramon A."/>
            <person name="Rauscher S."/>
            <person name="Record E."/>
            <person name="Riano-Pachon D.M."/>
            <person name="Robert V."/>
            <person name="Roehrig J."/>
            <person name="Ruller R."/>
            <person name="Salamov A."/>
            <person name="Salih N.S."/>
            <person name="Samson R.A."/>
            <person name="Sandor E."/>
            <person name="Sanguinetti M."/>
            <person name="Schuetze T."/>
            <person name="Sepcic K."/>
            <person name="Shelest E."/>
            <person name="Sherlock G."/>
            <person name="Sophianopoulou V."/>
            <person name="Squina F.M."/>
            <person name="Sun H."/>
            <person name="Susca A."/>
            <person name="Todd R.B."/>
            <person name="Tsang A."/>
            <person name="Unkles S.E."/>
            <person name="van de Wiele N."/>
            <person name="van Rossen-Uffink D."/>
            <person name="Oliveira J.V."/>
            <person name="Vesth T.C."/>
            <person name="Visser J."/>
            <person name="Yu J.-H."/>
            <person name="Zhou M."/>
            <person name="Andersen M.R."/>
            <person name="Archer D.B."/>
            <person name="Baker S.E."/>
            <person name="Benoit I."/>
            <person name="Brakhage A.A."/>
            <person name="Braus G.H."/>
            <person name="Fischer R."/>
            <person name="Frisvad J.C."/>
            <person name="Goldman G.H."/>
            <person name="Houbraken J."/>
            <person name="Oakley B."/>
            <person name="Pocsi I."/>
            <person name="Scazzocchio C."/>
            <person name="Seiboth B."/>
            <person name="vanKuyk P.A."/>
            <person name="Wortman J."/>
            <person name="Dyer P.S."/>
            <person name="Grigoriev I.V."/>
        </authorList>
    </citation>
    <scope>NUCLEOTIDE SEQUENCE [LARGE SCALE GENOMIC DNA]</scope>
    <source>
        <strain evidence="3">CBS 101740 / IMI 381727 / IBT 21946</strain>
    </source>
</reference>
<dbReference type="Proteomes" id="UP000184499">
    <property type="component" value="Unassembled WGS sequence"/>
</dbReference>
<dbReference type="RefSeq" id="XP_067477892.1">
    <property type="nucleotide sequence ID" value="XM_067625289.1"/>
</dbReference>
<dbReference type="AlphaFoldDB" id="A0A1L9UGD1"/>
<accession>A0A1L9UGD1</accession>
<organism evidence="2 3">
    <name type="scientific">Aspergillus brasiliensis (strain CBS 101740 / IMI 381727 / IBT 21946)</name>
    <dbReference type="NCBI Taxonomy" id="767769"/>
    <lineage>
        <taxon>Eukaryota</taxon>
        <taxon>Fungi</taxon>
        <taxon>Dikarya</taxon>
        <taxon>Ascomycota</taxon>
        <taxon>Pezizomycotina</taxon>
        <taxon>Eurotiomycetes</taxon>
        <taxon>Eurotiomycetidae</taxon>
        <taxon>Eurotiales</taxon>
        <taxon>Aspergillaceae</taxon>
        <taxon>Aspergillus</taxon>
        <taxon>Aspergillus subgen. Circumdati</taxon>
    </lineage>
</organism>
<gene>
    <name evidence="2" type="ORF">ASPBRDRAFT_44873</name>
</gene>
<evidence type="ECO:0008006" key="4">
    <source>
        <dbReference type="Google" id="ProtNLM"/>
    </source>
</evidence>
<evidence type="ECO:0000313" key="3">
    <source>
        <dbReference type="Proteomes" id="UP000184499"/>
    </source>
</evidence>
<sequence length="116" mass="12995">MQIAANLNSGNLIPQTPQRPGVLLLLRLLLLVSEATSWRVNVEDQYVRKTDYCFPPAPRFCTRWVTALVDLLREGASIIFAPGPRLRSGVGGVFDPLDHHPFSVEDILLSRLLRAF</sequence>
<proteinExistence type="predicted"/>
<keyword evidence="3" id="KW-1185">Reference proteome</keyword>
<evidence type="ECO:0000256" key="1">
    <source>
        <dbReference type="SAM" id="SignalP"/>
    </source>
</evidence>
<protein>
    <recommendedName>
        <fullName evidence="4">Secreted protein</fullName>
    </recommendedName>
</protein>
<keyword evidence="1" id="KW-0732">Signal</keyword>
<dbReference type="VEuPathDB" id="FungiDB:ASPBRDRAFT_44873"/>
<evidence type="ECO:0000313" key="2">
    <source>
        <dbReference type="EMBL" id="OJJ70644.1"/>
    </source>
</evidence>